<dbReference type="PROSITE" id="PS00862">
    <property type="entry name" value="OX2_COVAL_FAD"/>
    <property type="match status" value="1"/>
</dbReference>
<keyword evidence="5" id="KW-0560">Oxidoreductase</keyword>
<dbReference type="PROSITE" id="PS51387">
    <property type="entry name" value="FAD_PCMH"/>
    <property type="match status" value="1"/>
</dbReference>
<evidence type="ECO:0000256" key="6">
    <source>
        <dbReference type="SAM" id="SignalP"/>
    </source>
</evidence>
<comment type="similarity">
    <text evidence="2">Belongs to the oxygen-dependent FAD-linked oxidoreductase family.</text>
</comment>
<dbReference type="PANTHER" id="PTHR42973">
    <property type="entry name" value="BINDING OXIDOREDUCTASE, PUTATIVE (AFU_ORTHOLOGUE AFUA_1G17690)-RELATED"/>
    <property type="match status" value="1"/>
</dbReference>
<protein>
    <recommendedName>
        <fullName evidence="7">FAD-binding PCMH-type domain-containing protein</fullName>
    </recommendedName>
</protein>
<name>A0A9P7XTE5_9FUNG</name>
<dbReference type="PANTHER" id="PTHR42973:SF39">
    <property type="entry name" value="FAD-BINDING PCMH-TYPE DOMAIN-CONTAINING PROTEIN"/>
    <property type="match status" value="1"/>
</dbReference>
<keyword evidence="4" id="KW-0274">FAD</keyword>
<feature type="chain" id="PRO_5040394327" description="FAD-binding PCMH-type domain-containing protein" evidence="6">
    <location>
        <begin position="25"/>
        <end position="529"/>
    </location>
</feature>
<dbReference type="InterPro" id="IPR012951">
    <property type="entry name" value="BBE"/>
</dbReference>
<dbReference type="GO" id="GO:0016491">
    <property type="term" value="F:oxidoreductase activity"/>
    <property type="evidence" value="ECO:0007669"/>
    <property type="project" value="UniProtKB-KW"/>
</dbReference>
<dbReference type="OrthoDB" id="415825at2759"/>
<feature type="signal peptide" evidence="6">
    <location>
        <begin position="1"/>
        <end position="24"/>
    </location>
</feature>
<dbReference type="InterPro" id="IPR016169">
    <property type="entry name" value="FAD-bd_PCMH_sub2"/>
</dbReference>
<dbReference type="Proteomes" id="UP000707451">
    <property type="component" value="Unassembled WGS sequence"/>
</dbReference>
<gene>
    <name evidence="8" type="ORF">KI688_012728</name>
</gene>
<dbReference type="InterPro" id="IPR050416">
    <property type="entry name" value="FAD-linked_Oxidoreductase"/>
</dbReference>
<proteinExistence type="inferred from homology"/>
<dbReference type="Pfam" id="PF08031">
    <property type="entry name" value="BBE"/>
    <property type="match status" value="1"/>
</dbReference>
<evidence type="ECO:0000256" key="5">
    <source>
        <dbReference type="ARBA" id="ARBA00023002"/>
    </source>
</evidence>
<dbReference type="InterPro" id="IPR006094">
    <property type="entry name" value="Oxid_FAD_bind_N"/>
</dbReference>
<evidence type="ECO:0000259" key="7">
    <source>
        <dbReference type="PROSITE" id="PS51387"/>
    </source>
</evidence>
<dbReference type="Gene3D" id="3.40.462.20">
    <property type="match status" value="1"/>
</dbReference>
<sequence>MRFDTLSLSASAALLFLSSQFTQAYVIPPHAIHAPGLVARQEPLASAVNSTFIACLKPLGSKVLQRQTSGFEKNRYAFDLRYTYDPEVVVMAASAADVQVAVKCAKASNVPVAPRSGGHSFEGYSIGGQDGSLVLDLAGLNSVTVTGSGNTAEAKVGSGVRLGPLYLALFNQGGWTLNGGTCPSVGVGGHTLGGGFGLLSRKYGLLIDSLLEIEVINADGNLVKASKTQNQDLFYALRGAGGGSYGVVTSFTYRPIKPADKATSFTYDWPLSQASTVLKAYVDFQASASRDIGVEMNVAPDGLEMYGIYQGTKANQATAMASFLKAAGKPKSSDVREGRYIDGQLRFAYIYNDPKDINALGLTGSYKPGDSRYTKGKSLVYPSALKTSTINLLKKWAAMNPSGGTANYIIVDLWGGAVQDHSADETSFIHRDAHTVFEFVSEWDENPNAKPGKPDCAACLKWMNDMYAEFLTDFKANYGPVRGYQNYIDKEMPNWQDAYYGSAITRLKQIKKSVDPGNIFRFPQSIPLQ</sequence>
<keyword evidence="9" id="KW-1185">Reference proteome</keyword>
<accession>A0A9P7XTE5</accession>
<keyword evidence="6" id="KW-0732">Signal</keyword>
<dbReference type="EMBL" id="JAHRHY010000009">
    <property type="protein sequence ID" value="KAG9066816.1"/>
    <property type="molecule type" value="Genomic_DNA"/>
</dbReference>
<evidence type="ECO:0000256" key="4">
    <source>
        <dbReference type="ARBA" id="ARBA00022827"/>
    </source>
</evidence>
<dbReference type="AlphaFoldDB" id="A0A9P7XTE5"/>
<dbReference type="GO" id="GO:0071949">
    <property type="term" value="F:FAD binding"/>
    <property type="evidence" value="ECO:0007669"/>
    <property type="project" value="InterPro"/>
</dbReference>
<evidence type="ECO:0000256" key="3">
    <source>
        <dbReference type="ARBA" id="ARBA00022630"/>
    </source>
</evidence>
<evidence type="ECO:0000256" key="1">
    <source>
        <dbReference type="ARBA" id="ARBA00001974"/>
    </source>
</evidence>
<organism evidence="8 9">
    <name type="scientific">Linnemannia hyalina</name>
    <dbReference type="NCBI Taxonomy" id="64524"/>
    <lineage>
        <taxon>Eukaryota</taxon>
        <taxon>Fungi</taxon>
        <taxon>Fungi incertae sedis</taxon>
        <taxon>Mucoromycota</taxon>
        <taxon>Mortierellomycotina</taxon>
        <taxon>Mortierellomycetes</taxon>
        <taxon>Mortierellales</taxon>
        <taxon>Mortierellaceae</taxon>
        <taxon>Linnemannia</taxon>
    </lineage>
</organism>
<dbReference type="Pfam" id="PF01565">
    <property type="entry name" value="FAD_binding_4"/>
    <property type="match status" value="1"/>
</dbReference>
<dbReference type="SUPFAM" id="SSF56176">
    <property type="entry name" value="FAD-binding/transporter-associated domain-like"/>
    <property type="match status" value="1"/>
</dbReference>
<evidence type="ECO:0000313" key="8">
    <source>
        <dbReference type="EMBL" id="KAG9066816.1"/>
    </source>
</evidence>
<evidence type="ECO:0000256" key="2">
    <source>
        <dbReference type="ARBA" id="ARBA00005466"/>
    </source>
</evidence>
<feature type="domain" description="FAD-binding PCMH-type" evidence="7">
    <location>
        <begin position="82"/>
        <end position="258"/>
    </location>
</feature>
<keyword evidence="3" id="KW-0285">Flavoprotein</keyword>
<reference evidence="8" key="1">
    <citation type="submission" date="2021-06" db="EMBL/GenBank/DDBJ databases">
        <title>Genome Sequence of Mortierella hyaline Strain SCG-10, a Cold-Adapted, Nitrate-Reducing Fungus Isolated from Soil in Minnesota, USA.</title>
        <authorList>
            <person name="Aldossari N."/>
        </authorList>
    </citation>
    <scope>NUCLEOTIDE SEQUENCE</scope>
    <source>
        <strain evidence="8">SCG-10</strain>
    </source>
</reference>
<dbReference type="Gene3D" id="3.30.465.10">
    <property type="match status" value="1"/>
</dbReference>
<comment type="caution">
    <text evidence="8">The sequence shown here is derived from an EMBL/GenBank/DDBJ whole genome shotgun (WGS) entry which is preliminary data.</text>
</comment>
<dbReference type="InterPro" id="IPR016166">
    <property type="entry name" value="FAD-bd_PCMH"/>
</dbReference>
<evidence type="ECO:0000313" key="9">
    <source>
        <dbReference type="Proteomes" id="UP000707451"/>
    </source>
</evidence>
<comment type="cofactor">
    <cofactor evidence="1">
        <name>FAD</name>
        <dbReference type="ChEBI" id="CHEBI:57692"/>
    </cofactor>
</comment>
<dbReference type="InterPro" id="IPR006093">
    <property type="entry name" value="Oxy_OxRdtase_FAD_BS"/>
</dbReference>
<dbReference type="InterPro" id="IPR036318">
    <property type="entry name" value="FAD-bd_PCMH-like_sf"/>
</dbReference>